<dbReference type="EMBL" id="CP070608">
    <property type="protein sequence ID" value="QSE97906.1"/>
    <property type="molecule type" value="Genomic_DNA"/>
</dbReference>
<gene>
    <name evidence="2" type="ORF">JR347_02125</name>
</gene>
<accession>A0A974WGK1</accession>
<evidence type="ECO:0000313" key="3">
    <source>
        <dbReference type="Proteomes" id="UP000662783"/>
    </source>
</evidence>
<dbReference type="AlphaFoldDB" id="A0A974WGK1"/>
<reference evidence="2" key="1">
    <citation type="submission" date="2021-02" db="EMBL/GenBank/DDBJ databases">
        <title>Fulvivirga sp. S481 isolated from sea water.</title>
        <authorList>
            <person name="Bae S.S."/>
            <person name="Baek K."/>
        </authorList>
    </citation>
    <scope>NUCLEOTIDE SEQUENCE</scope>
    <source>
        <strain evidence="2">S481</strain>
    </source>
</reference>
<name>A0A974WGK1_9BACT</name>
<keyword evidence="3" id="KW-1185">Reference proteome</keyword>
<dbReference type="RefSeq" id="WP_205722414.1">
    <property type="nucleotide sequence ID" value="NZ_CP070608.1"/>
</dbReference>
<evidence type="ECO:0000256" key="1">
    <source>
        <dbReference type="SAM" id="SignalP"/>
    </source>
</evidence>
<keyword evidence="1" id="KW-0732">Signal</keyword>
<organism evidence="2 3">
    <name type="scientific">Fulvivirga lutea</name>
    <dbReference type="NCBI Taxonomy" id="2810512"/>
    <lineage>
        <taxon>Bacteria</taxon>
        <taxon>Pseudomonadati</taxon>
        <taxon>Bacteroidota</taxon>
        <taxon>Cytophagia</taxon>
        <taxon>Cytophagales</taxon>
        <taxon>Fulvivirgaceae</taxon>
        <taxon>Fulvivirga</taxon>
    </lineage>
</organism>
<sequence length="244" mass="28324">MRILEYTISLILIVYSLNASAQVDSIATDSSRVNKFKPTGVRVGLDLVSLGQGVVDKGLSAITQADVRQWKISADIDFYRYFLNIEYGIFERQWNGPNDASIYQNEGNFFKIGPDINFLHRDPDQSALFFGIRYAQANYEDRLVYDYTSDFWGNGTESLENSTLTSRWYELTTGLKVKLYKFIWSGYTARFKFSVNDNYSNNELAPLWIPGFGRATEESRWGFEYWIIFKIPFREYTPAPKRKD</sequence>
<evidence type="ECO:0000313" key="2">
    <source>
        <dbReference type="EMBL" id="QSE97906.1"/>
    </source>
</evidence>
<evidence type="ECO:0008006" key="4">
    <source>
        <dbReference type="Google" id="ProtNLM"/>
    </source>
</evidence>
<feature type="chain" id="PRO_5036847096" description="DUF3575 domain-containing protein" evidence="1">
    <location>
        <begin position="22"/>
        <end position="244"/>
    </location>
</feature>
<proteinExistence type="predicted"/>
<protein>
    <recommendedName>
        <fullName evidence="4">DUF3575 domain-containing protein</fullName>
    </recommendedName>
</protein>
<dbReference type="Pfam" id="PF19515">
    <property type="entry name" value="DUF6048"/>
    <property type="match status" value="1"/>
</dbReference>
<dbReference type="KEGG" id="fuv:JR347_02125"/>
<dbReference type="InterPro" id="IPR046111">
    <property type="entry name" value="DUF6048"/>
</dbReference>
<dbReference type="Proteomes" id="UP000662783">
    <property type="component" value="Chromosome"/>
</dbReference>
<feature type="signal peptide" evidence="1">
    <location>
        <begin position="1"/>
        <end position="21"/>
    </location>
</feature>